<dbReference type="Gene3D" id="3.20.20.140">
    <property type="entry name" value="Metal-dependent hydrolases"/>
    <property type="match status" value="1"/>
</dbReference>
<evidence type="ECO:0000313" key="4">
    <source>
        <dbReference type="EMBL" id="MFA9477892.1"/>
    </source>
</evidence>
<name>A0ABV4U3K2_9BACT</name>
<sequence length="343" mass="37500">MIIDVHTRIWDSLDQLGSAADRLRQRRSEPWDRPAASADAHELAIAPVTAAFVLGFKSKLIGAEIPNQRIAEYVQRAPDRLVGFAGIDPMEPRPVYELETAIDMGLRGVVLKPAAQGFHPADSRAMPLYEACEARNVPVMFDTSTAMARDARMEFGQPALLDEVARSFPNLKILLGSLGYPWVDQGLTLVGKHPTVFAEVGELILQPWPLYNALLLAHQQGVMNQLFFGSHFPFCQPEKAIVTMYSVNTFTQGTHLPSIPREQLRSIVERDALTSLGLTLAPMAEDRQIETDKQSQALLDKAEARAADVDPAADLTPDTAPADDAGDSKAEPAQQPVAEDASK</sequence>
<dbReference type="PANTHER" id="PTHR21240">
    <property type="entry name" value="2-AMINO-3-CARBOXYLMUCONATE-6-SEMIALDEHYDE DECARBOXYLASE"/>
    <property type="match status" value="1"/>
</dbReference>
<organism evidence="4 5">
    <name type="scientific">Natronomicrosphaera hydrolytica</name>
    <dbReference type="NCBI Taxonomy" id="3242702"/>
    <lineage>
        <taxon>Bacteria</taxon>
        <taxon>Pseudomonadati</taxon>
        <taxon>Planctomycetota</taxon>
        <taxon>Phycisphaerae</taxon>
        <taxon>Phycisphaerales</taxon>
        <taxon>Phycisphaeraceae</taxon>
        <taxon>Natronomicrosphaera</taxon>
    </lineage>
</organism>
<keyword evidence="5" id="KW-1185">Reference proteome</keyword>
<protein>
    <submittedName>
        <fullName evidence="4">Amidohydrolase family protein</fullName>
    </submittedName>
</protein>
<dbReference type="Proteomes" id="UP001575105">
    <property type="component" value="Unassembled WGS sequence"/>
</dbReference>
<evidence type="ECO:0000259" key="3">
    <source>
        <dbReference type="Pfam" id="PF04909"/>
    </source>
</evidence>
<accession>A0ABV4U3K2</accession>
<dbReference type="SUPFAM" id="SSF51556">
    <property type="entry name" value="Metallo-dependent hydrolases"/>
    <property type="match status" value="1"/>
</dbReference>
<evidence type="ECO:0000256" key="2">
    <source>
        <dbReference type="SAM" id="MobiDB-lite"/>
    </source>
</evidence>
<keyword evidence="1" id="KW-0456">Lyase</keyword>
<dbReference type="PANTHER" id="PTHR21240:SF19">
    <property type="entry name" value="CATALYTIC_ HYDROLASE"/>
    <property type="match status" value="1"/>
</dbReference>
<comment type="caution">
    <text evidence="4">The sequence shown here is derived from an EMBL/GenBank/DDBJ whole genome shotgun (WGS) entry which is preliminary data.</text>
</comment>
<dbReference type="InterPro" id="IPR032466">
    <property type="entry name" value="Metal_Hydrolase"/>
</dbReference>
<feature type="region of interest" description="Disordered" evidence="2">
    <location>
        <begin position="292"/>
        <end position="343"/>
    </location>
</feature>
<evidence type="ECO:0000256" key="1">
    <source>
        <dbReference type="ARBA" id="ARBA00023239"/>
    </source>
</evidence>
<dbReference type="EMBL" id="JBGUBD010000003">
    <property type="protein sequence ID" value="MFA9477892.1"/>
    <property type="molecule type" value="Genomic_DNA"/>
</dbReference>
<dbReference type="InterPro" id="IPR032465">
    <property type="entry name" value="ACMSD"/>
</dbReference>
<proteinExistence type="predicted"/>
<dbReference type="RefSeq" id="WP_425344816.1">
    <property type="nucleotide sequence ID" value="NZ_JBGUBD010000003.1"/>
</dbReference>
<evidence type="ECO:0000313" key="5">
    <source>
        <dbReference type="Proteomes" id="UP001575105"/>
    </source>
</evidence>
<dbReference type="Pfam" id="PF04909">
    <property type="entry name" value="Amidohydro_2"/>
    <property type="match status" value="1"/>
</dbReference>
<reference evidence="4 5" key="1">
    <citation type="submission" date="2024-08" db="EMBL/GenBank/DDBJ databases">
        <title>Whole-genome sequencing of halo(alkali)philic microorganisms from hypersaline lakes.</title>
        <authorList>
            <person name="Sorokin D.Y."/>
            <person name="Merkel A.Y."/>
            <person name="Messina E."/>
            <person name="Yakimov M."/>
        </authorList>
    </citation>
    <scope>NUCLEOTIDE SEQUENCE [LARGE SCALE GENOMIC DNA]</scope>
    <source>
        <strain evidence="4 5">AB-hyl4</strain>
    </source>
</reference>
<feature type="domain" description="Amidohydrolase-related" evidence="3">
    <location>
        <begin position="3"/>
        <end position="239"/>
    </location>
</feature>
<feature type="compositionally biased region" description="Low complexity" evidence="2">
    <location>
        <begin position="309"/>
        <end position="323"/>
    </location>
</feature>
<gene>
    <name evidence="4" type="ORF">ACERK3_06230</name>
</gene>
<dbReference type="InterPro" id="IPR006680">
    <property type="entry name" value="Amidohydro-rel"/>
</dbReference>